<name>A0AAV6VD37_9ARAC</name>
<gene>
    <name evidence="2" type="ORF">JTE90_029575</name>
</gene>
<comment type="caution">
    <text evidence="2">The sequence shown here is derived from an EMBL/GenBank/DDBJ whole genome shotgun (WGS) entry which is preliminary data.</text>
</comment>
<keyword evidence="3" id="KW-1185">Reference proteome</keyword>
<feature type="region of interest" description="Disordered" evidence="1">
    <location>
        <begin position="12"/>
        <end position="42"/>
    </location>
</feature>
<evidence type="ECO:0000313" key="2">
    <source>
        <dbReference type="EMBL" id="KAG8193843.1"/>
    </source>
</evidence>
<feature type="compositionally biased region" description="Basic residues" evidence="1">
    <location>
        <begin position="30"/>
        <end position="42"/>
    </location>
</feature>
<evidence type="ECO:0000256" key="1">
    <source>
        <dbReference type="SAM" id="MobiDB-lite"/>
    </source>
</evidence>
<dbReference type="Proteomes" id="UP000827092">
    <property type="component" value="Unassembled WGS sequence"/>
</dbReference>
<sequence>MKLVTEPGIFGDLSKGRYEGPNPQIGAYRKGAKRGPRGQGRRVARRVTQWVEQKGALIFFGNLQVQDRGN</sequence>
<accession>A0AAV6VD37</accession>
<protein>
    <submittedName>
        <fullName evidence="2">Uncharacterized protein</fullName>
    </submittedName>
</protein>
<organism evidence="2 3">
    <name type="scientific">Oedothorax gibbosus</name>
    <dbReference type="NCBI Taxonomy" id="931172"/>
    <lineage>
        <taxon>Eukaryota</taxon>
        <taxon>Metazoa</taxon>
        <taxon>Ecdysozoa</taxon>
        <taxon>Arthropoda</taxon>
        <taxon>Chelicerata</taxon>
        <taxon>Arachnida</taxon>
        <taxon>Araneae</taxon>
        <taxon>Araneomorphae</taxon>
        <taxon>Entelegynae</taxon>
        <taxon>Araneoidea</taxon>
        <taxon>Linyphiidae</taxon>
        <taxon>Erigoninae</taxon>
        <taxon>Oedothorax</taxon>
    </lineage>
</organism>
<dbReference type="EMBL" id="JAFNEN010000114">
    <property type="protein sequence ID" value="KAG8193843.1"/>
    <property type="molecule type" value="Genomic_DNA"/>
</dbReference>
<reference evidence="2 3" key="1">
    <citation type="journal article" date="2022" name="Nat. Ecol. Evol.">
        <title>A masculinizing supergene underlies an exaggerated male reproductive morph in a spider.</title>
        <authorList>
            <person name="Hendrickx F."/>
            <person name="De Corte Z."/>
            <person name="Sonet G."/>
            <person name="Van Belleghem S.M."/>
            <person name="Kostlbacher S."/>
            <person name="Vangestel C."/>
        </authorList>
    </citation>
    <scope>NUCLEOTIDE SEQUENCE [LARGE SCALE GENOMIC DNA]</scope>
    <source>
        <strain evidence="2">W744_W776</strain>
    </source>
</reference>
<dbReference type="AlphaFoldDB" id="A0AAV6VD37"/>
<evidence type="ECO:0000313" key="3">
    <source>
        <dbReference type="Proteomes" id="UP000827092"/>
    </source>
</evidence>
<proteinExistence type="predicted"/>